<dbReference type="EMBL" id="JANIIK010000037">
    <property type="protein sequence ID" value="KAJ3611785.1"/>
    <property type="molecule type" value="Genomic_DNA"/>
</dbReference>
<dbReference type="Proteomes" id="UP001148018">
    <property type="component" value="Unassembled WGS sequence"/>
</dbReference>
<accession>A0A9Q0IVG9</accession>
<gene>
    <name evidence="1" type="ORF">NHX12_021799</name>
</gene>
<proteinExistence type="predicted"/>
<protein>
    <submittedName>
        <fullName evidence="1">Uncharacterized protein</fullName>
    </submittedName>
</protein>
<comment type="caution">
    <text evidence="1">The sequence shown here is derived from an EMBL/GenBank/DDBJ whole genome shotgun (WGS) entry which is preliminary data.</text>
</comment>
<evidence type="ECO:0000313" key="1">
    <source>
        <dbReference type="EMBL" id="KAJ3611785.1"/>
    </source>
</evidence>
<keyword evidence="2" id="KW-1185">Reference proteome</keyword>
<sequence length="165" mass="18164">MINAVGRAQTAEGSCGLFICKSNNIITPSTYFTDSRAAERHRRHSPREAVSISAATHPPRISGNLRSEKGPVAPDLWVLSHGKTAYGRQSICRPSRATCAAKGRPYVTLWERLFEERQYARRSWVKTFPGVPRLYLEAPLISGRRRAAVAGRPLVLPAGATLPTL</sequence>
<dbReference type="AlphaFoldDB" id="A0A9Q0IVG9"/>
<name>A0A9Q0IVG9_9TELE</name>
<evidence type="ECO:0000313" key="2">
    <source>
        <dbReference type="Proteomes" id="UP001148018"/>
    </source>
</evidence>
<reference evidence="1" key="1">
    <citation type="submission" date="2022-07" db="EMBL/GenBank/DDBJ databases">
        <title>Chromosome-level genome of Muraenolepis orangiensis.</title>
        <authorList>
            <person name="Kim J."/>
        </authorList>
    </citation>
    <scope>NUCLEOTIDE SEQUENCE</scope>
    <source>
        <strain evidence="1">KU_S4_2022</strain>
        <tissue evidence="1">Muscle</tissue>
    </source>
</reference>
<organism evidence="1 2">
    <name type="scientific">Muraenolepis orangiensis</name>
    <name type="common">Patagonian moray cod</name>
    <dbReference type="NCBI Taxonomy" id="630683"/>
    <lineage>
        <taxon>Eukaryota</taxon>
        <taxon>Metazoa</taxon>
        <taxon>Chordata</taxon>
        <taxon>Craniata</taxon>
        <taxon>Vertebrata</taxon>
        <taxon>Euteleostomi</taxon>
        <taxon>Actinopterygii</taxon>
        <taxon>Neopterygii</taxon>
        <taxon>Teleostei</taxon>
        <taxon>Neoteleostei</taxon>
        <taxon>Acanthomorphata</taxon>
        <taxon>Zeiogadaria</taxon>
        <taxon>Gadariae</taxon>
        <taxon>Gadiformes</taxon>
        <taxon>Muraenolepidoidei</taxon>
        <taxon>Muraenolepididae</taxon>
        <taxon>Muraenolepis</taxon>
    </lineage>
</organism>